<sequence>MPASEEQQSRLFKAAEAGDVPEFQAAAAAIDGDIRGLHASNGADCLHIAAFAGCTELCKFLLDDMGFDLNAQDCGGSGSTPLVLAISGKHWDTAELLLSHGADVNRQGSGEAAAAPLHLAVAEGQLELAGRLLEAGASPNQQSGSGSPLMLAAARSNSEMVELLLSHGADANESSRKGLSPLFMAIVTGATECVQQLVKAGANVNARALGAFTPLHVAAEGGKAEVAEVLLQAGADPEAQDDHGHTPARVAGMHGHRRVVELLLRRAGSGDRAATAARAAAAASAAAGPEGNIDAFMKSSKEALKQREEAAASSRSDSAAAAAAAGGSAVVHIPEPELADEALADTFKRKGNEFFSAGDYEGAAGLYKLALSHWTKNAVVWSNRAACFLRLARHEEALQDARIARTLDTRYVKAWYREGRAAEGLKRYEDAAGAYYQAAQLQPENDDFIRLTKEMIVEGRKEFQAQQAQQAAATGSAPSAASPGPAAEA</sequence>
<dbReference type="OrthoDB" id="20872at2759"/>
<evidence type="ECO:0000256" key="3">
    <source>
        <dbReference type="SAM" id="MobiDB-lite"/>
    </source>
</evidence>
<name>A0A9D4YT03_CHLVU</name>
<keyword evidence="1" id="KW-0040">ANK repeat</keyword>
<comment type="caution">
    <text evidence="4">The sequence shown here is derived from an EMBL/GenBank/DDBJ whole genome shotgun (WGS) entry which is preliminary data.</text>
</comment>
<dbReference type="Proteomes" id="UP001055712">
    <property type="component" value="Unassembled WGS sequence"/>
</dbReference>
<proteinExistence type="predicted"/>
<dbReference type="Gene3D" id="1.25.40.10">
    <property type="entry name" value="Tetratricopeptide repeat domain"/>
    <property type="match status" value="1"/>
</dbReference>
<gene>
    <name evidence="4" type="ORF">D9Q98_008194</name>
</gene>
<feature type="repeat" description="ANK" evidence="1">
    <location>
        <begin position="144"/>
        <end position="176"/>
    </location>
</feature>
<dbReference type="PROSITE" id="PS50297">
    <property type="entry name" value="ANK_REP_REGION"/>
    <property type="match status" value="5"/>
</dbReference>
<dbReference type="PROSITE" id="PS50088">
    <property type="entry name" value="ANK_REPEAT"/>
    <property type="match status" value="5"/>
</dbReference>
<dbReference type="SUPFAM" id="SSF48452">
    <property type="entry name" value="TPR-like"/>
    <property type="match status" value="1"/>
</dbReference>
<keyword evidence="5" id="KW-1185">Reference proteome</keyword>
<feature type="repeat" description="ANK" evidence="1">
    <location>
        <begin position="177"/>
        <end position="209"/>
    </location>
</feature>
<dbReference type="SUPFAM" id="SSF48403">
    <property type="entry name" value="Ankyrin repeat"/>
    <property type="match status" value="1"/>
</dbReference>
<feature type="repeat" description="ANK" evidence="1">
    <location>
        <begin position="210"/>
        <end position="242"/>
    </location>
</feature>
<dbReference type="Gene3D" id="1.25.40.20">
    <property type="entry name" value="Ankyrin repeat-containing domain"/>
    <property type="match status" value="4"/>
</dbReference>
<feature type="region of interest" description="Disordered" evidence="3">
    <location>
        <begin position="466"/>
        <end position="489"/>
    </location>
</feature>
<reference evidence="4" key="1">
    <citation type="journal article" date="2019" name="Plant J.">
        <title>Chlorella vulgaris genome assembly and annotation reveals the molecular basis for metabolic acclimation to high light conditions.</title>
        <authorList>
            <person name="Cecchin M."/>
            <person name="Marcolungo L."/>
            <person name="Rossato M."/>
            <person name="Girolomoni L."/>
            <person name="Cosentino E."/>
            <person name="Cuine S."/>
            <person name="Li-Beisson Y."/>
            <person name="Delledonne M."/>
            <person name="Ballottari M."/>
        </authorList>
    </citation>
    <scope>NUCLEOTIDE SEQUENCE</scope>
    <source>
        <strain evidence="4">211/11P</strain>
    </source>
</reference>
<feature type="repeat" description="TPR" evidence="2">
    <location>
        <begin position="412"/>
        <end position="445"/>
    </location>
</feature>
<dbReference type="SMART" id="SM00248">
    <property type="entry name" value="ANK"/>
    <property type="match status" value="7"/>
</dbReference>
<reference evidence="4" key="2">
    <citation type="submission" date="2020-11" db="EMBL/GenBank/DDBJ databases">
        <authorList>
            <person name="Cecchin M."/>
            <person name="Marcolungo L."/>
            <person name="Rossato M."/>
            <person name="Girolomoni L."/>
            <person name="Cosentino E."/>
            <person name="Cuine S."/>
            <person name="Li-Beisson Y."/>
            <person name="Delledonne M."/>
            <person name="Ballottari M."/>
        </authorList>
    </citation>
    <scope>NUCLEOTIDE SEQUENCE</scope>
    <source>
        <strain evidence="4">211/11P</strain>
        <tissue evidence="4">Whole cell</tissue>
    </source>
</reference>
<evidence type="ECO:0000256" key="1">
    <source>
        <dbReference type="PROSITE-ProRule" id="PRU00023"/>
    </source>
</evidence>
<organism evidence="4 5">
    <name type="scientific">Chlorella vulgaris</name>
    <name type="common">Green alga</name>
    <dbReference type="NCBI Taxonomy" id="3077"/>
    <lineage>
        <taxon>Eukaryota</taxon>
        <taxon>Viridiplantae</taxon>
        <taxon>Chlorophyta</taxon>
        <taxon>core chlorophytes</taxon>
        <taxon>Trebouxiophyceae</taxon>
        <taxon>Chlorellales</taxon>
        <taxon>Chlorellaceae</taxon>
        <taxon>Chlorella clade</taxon>
        <taxon>Chlorella</taxon>
    </lineage>
</organism>
<dbReference type="EMBL" id="SIDB01000012">
    <property type="protein sequence ID" value="KAI3424808.1"/>
    <property type="molecule type" value="Genomic_DNA"/>
</dbReference>
<dbReference type="AlphaFoldDB" id="A0A9D4YT03"/>
<feature type="repeat" description="ANK" evidence="1">
    <location>
        <begin position="112"/>
        <end position="144"/>
    </location>
</feature>
<dbReference type="InterPro" id="IPR002110">
    <property type="entry name" value="Ankyrin_rpt"/>
</dbReference>
<evidence type="ECO:0000313" key="5">
    <source>
        <dbReference type="Proteomes" id="UP001055712"/>
    </source>
</evidence>
<evidence type="ECO:0000256" key="2">
    <source>
        <dbReference type="PROSITE-ProRule" id="PRU00339"/>
    </source>
</evidence>
<accession>A0A9D4YT03</accession>
<dbReference type="PROSITE" id="PS50005">
    <property type="entry name" value="TPR"/>
    <property type="match status" value="1"/>
</dbReference>
<feature type="repeat" description="ANK" evidence="1">
    <location>
        <begin position="77"/>
        <end position="109"/>
    </location>
</feature>
<protein>
    <submittedName>
        <fullName evidence="4">Uncharacterized protein</fullName>
    </submittedName>
</protein>
<dbReference type="InterPro" id="IPR019734">
    <property type="entry name" value="TPR_rpt"/>
</dbReference>
<dbReference type="PANTHER" id="PTHR46224:SF6">
    <property type="entry name" value="ANKYRIN REPEAT FAMILY PROTEIN"/>
    <property type="match status" value="1"/>
</dbReference>
<dbReference type="PRINTS" id="PR01415">
    <property type="entry name" value="ANKYRIN"/>
</dbReference>
<dbReference type="Pfam" id="PF12796">
    <property type="entry name" value="Ank_2"/>
    <property type="match status" value="3"/>
</dbReference>
<evidence type="ECO:0000313" key="4">
    <source>
        <dbReference type="EMBL" id="KAI3424808.1"/>
    </source>
</evidence>
<keyword evidence="2" id="KW-0802">TPR repeat</keyword>
<dbReference type="InterPro" id="IPR051616">
    <property type="entry name" value="Cul2-RING_E3_ligase_SR"/>
</dbReference>
<dbReference type="SMART" id="SM00028">
    <property type="entry name" value="TPR"/>
    <property type="match status" value="3"/>
</dbReference>
<dbReference type="PANTHER" id="PTHR46224">
    <property type="entry name" value="ANKYRIN REPEAT FAMILY PROTEIN"/>
    <property type="match status" value="1"/>
</dbReference>
<dbReference type="InterPro" id="IPR036770">
    <property type="entry name" value="Ankyrin_rpt-contain_sf"/>
</dbReference>
<dbReference type="InterPro" id="IPR011990">
    <property type="entry name" value="TPR-like_helical_dom_sf"/>
</dbReference>